<organism evidence="1">
    <name type="scientific">Oryza punctata</name>
    <name type="common">Red rice</name>
    <dbReference type="NCBI Taxonomy" id="4537"/>
    <lineage>
        <taxon>Eukaryota</taxon>
        <taxon>Viridiplantae</taxon>
        <taxon>Streptophyta</taxon>
        <taxon>Embryophyta</taxon>
        <taxon>Tracheophyta</taxon>
        <taxon>Spermatophyta</taxon>
        <taxon>Magnoliopsida</taxon>
        <taxon>Liliopsida</taxon>
        <taxon>Poales</taxon>
        <taxon>Poaceae</taxon>
        <taxon>BOP clade</taxon>
        <taxon>Oryzoideae</taxon>
        <taxon>Oryzeae</taxon>
        <taxon>Oryzinae</taxon>
        <taxon>Oryza</taxon>
    </lineage>
</organism>
<dbReference type="HOGENOM" id="CLU_2945742_0_0_1"/>
<dbReference type="AlphaFoldDB" id="A0A0E0JKQ0"/>
<name>A0A0E0JKQ0_ORYPU</name>
<keyword evidence="2" id="KW-1185">Reference proteome</keyword>
<reference evidence="1" key="2">
    <citation type="submission" date="2018-05" db="EMBL/GenBank/DDBJ databases">
        <title>OpunRS2 (Oryza punctata Reference Sequence Version 2).</title>
        <authorList>
            <person name="Zhang J."/>
            <person name="Kudrna D."/>
            <person name="Lee S."/>
            <person name="Talag J."/>
            <person name="Welchert J."/>
            <person name="Wing R.A."/>
        </authorList>
    </citation>
    <scope>NUCLEOTIDE SEQUENCE [LARGE SCALE GENOMIC DNA]</scope>
</reference>
<sequence>MLRGALLSIASSPVDSRRCIGIELQLCRPFGPQLRRFRHFHSRPCIDTPVVAMYKVSFVI</sequence>
<proteinExistence type="predicted"/>
<accession>A0A0E0JKQ0</accession>
<evidence type="ECO:0000313" key="2">
    <source>
        <dbReference type="Proteomes" id="UP000026962"/>
    </source>
</evidence>
<protein>
    <submittedName>
        <fullName evidence="1">Uncharacterized protein</fullName>
    </submittedName>
</protein>
<dbReference type="Gramene" id="OPUNC01G21570.1">
    <property type="protein sequence ID" value="OPUNC01G21570.1"/>
    <property type="gene ID" value="OPUNC01G21570"/>
</dbReference>
<dbReference type="EnsemblPlants" id="OPUNC01G21570.1">
    <property type="protein sequence ID" value="OPUNC01G21570.1"/>
    <property type="gene ID" value="OPUNC01G21570"/>
</dbReference>
<dbReference type="Proteomes" id="UP000026962">
    <property type="component" value="Chromosome 1"/>
</dbReference>
<evidence type="ECO:0000313" key="1">
    <source>
        <dbReference type="EnsemblPlants" id="OPUNC01G21570.1"/>
    </source>
</evidence>
<reference evidence="1" key="1">
    <citation type="submission" date="2015-04" db="UniProtKB">
        <authorList>
            <consortium name="EnsemblPlants"/>
        </authorList>
    </citation>
    <scope>IDENTIFICATION</scope>
</reference>